<dbReference type="EMBL" id="ABEU02000007">
    <property type="protein sequence ID" value="PNR51468.1"/>
    <property type="molecule type" value="Genomic_DNA"/>
</dbReference>
<dbReference type="InterPro" id="IPR000719">
    <property type="entry name" value="Prot_kinase_dom"/>
</dbReference>
<dbReference type="Gene3D" id="3.30.200.20">
    <property type="entry name" value="Phosphorylase Kinase, domain 1"/>
    <property type="match status" value="1"/>
</dbReference>
<proteinExistence type="predicted"/>
<dbReference type="Proteomes" id="UP000006727">
    <property type="component" value="Chromosome 7"/>
</dbReference>
<dbReference type="PaxDb" id="3218-PP1S2_296V6.1"/>
<reference evidence="3" key="3">
    <citation type="submission" date="2020-12" db="UniProtKB">
        <authorList>
            <consortium name="EnsemblPlants"/>
        </authorList>
    </citation>
    <scope>IDENTIFICATION</scope>
</reference>
<protein>
    <recommendedName>
        <fullName evidence="1">Protein kinase domain-containing protein</fullName>
    </recommendedName>
</protein>
<name>A0A2K1KCG5_PHYPA</name>
<reference evidence="2 4" key="1">
    <citation type="journal article" date="2008" name="Science">
        <title>The Physcomitrella genome reveals evolutionary insights into the conquest of land by plants.</title>
        <authorList>
            <person name="Rensing S."/>
            <person name="Lang D."/>
            <person name="Zimmer A."/>
            <person name="Terry A."/>
            <person name="Salamov A."/>
            <person name="Shapiro H."/>
            <person name="Nishiyama T."/>
            <person name="Perroud P.-F."/>
            <person name="Lindquist E."/>
            <person name="Kamisugi Y."/>
            <person name="Tanahashi T."/>
            <person name="Sakakibara K."/>
            <person name="Fujita T."/>
            <person name="Oishi K."/>
            <person name="Shin-I T."/>
            <person name="Kuroki Y."/>
            <person name="Toyoda A."/>
            <person name="Suzuki Y."/>
            <person name="Hashimoto A."/>
            <person name="Yamaguchi K."/>
            <person name="Sugano A."/>
            <person name="Kohara Y."/>
            <person name="Fujiyama A."/>
            <person name="Anterola A."/>
            <person name="Aoki S."/>
            <person name="Ashton N."/>
            <person name="Barbazuk W.B."/>
            <person name="Barker E."/>
            <person name="Bennetzen J."/>
            <person name="Bezanilla M."/>
            <person name="Blankenship R."/>
            <person name="Cho S.H."/>
            <person name="Dutcher S."/>
            <person name="Estelle M."/>
            <person name="Fawcett J.A."/>
            <person name="Gundlach H."/>
            <person name="Hanada K."/>
            <person name="Heyl A."/>
            <person name="Hicks K.A."/>
            <person name="Hugh J."/>
            <person name="Lohr M."/>
            <person name="Mayer K."/>
            <person name="Melkozernov A."/>
            <person name="Murata T."/>
            <person name="Nelson D."/>
            <person name="Pils B."/>
            <person name="Prigge M."/>
            <person name="Reiss B."/>
            <person name="Renner T."/>
            <person name="Rombauts S."/>
            <person name="Rushton P."/>
            <person name="Sanderfoot A."/>
            <person name="Schween G."/>
            <person name="Shiu S.-H."/>
            <person name="Stueber K."/>
            <person name="Theodoulou F.L."/>
            <person name="Tu H."/>
            <person name="Van de Peer Y."/>
            <person name="Verrier P.J."/>
            <person name="Waters E."/>
            <person name="Wood A."/>
            <person name="Yang L."/>
            <person name="Cove D."/>
            <person name="Cuming A."/>
            <person name="Hasebe M."/>
            <person name="Lucas S."/>
            <person name="Mishler D.B."/>
            <person name="Reski R."/>
            <person name="Grigoriev I."/>
            <person name="Quatrano R.S."/>
            <person name="Boore J.L."/>
        </authorList>
    </citation>
    <scope>NUCLEOTIDE SEQUENCE [LARGE SCALE GENOMIC DNA]</scope>
    <source>
        <strain evidence="3 4">cv. Gransden 2004</strain>
    </source>
</reference>
<feature type="domain" description="Protein kinase" evidence="1">
    <location>
        <begin position="205"/>
        <end position="265"/>
    </location>
</feature>
<dbReference type="InterPro" id="IPR011009">
    <property type="entry name" value="Kinase-like_dom_sf"/>
</dbReference>
<gene>
    <name evidence="2" type="ORF">PHYPA_010655</name>
</gene>
<dbReference type="Gramene" id="Pp3c7_21090V3.1">
    <property type="protein sequence ID" value="PAC:32924456.CDS.1"/>
    <property type="gene ID" value="Pp3c7_21090"/>
</dbReference>
<evidence type="ECO:0000313" key="2">
    <source>
        <dbReference type="EMBL" id="PNR51468.1"/>
    </source>
</evidence>
<dbReference type="PROSITE" id="PS50011">
    <property type="entry name" value="PROTEIN_KINASE_DOM"/>
    <property type="match status" value="1"/>
</dbReference>
<dbReference type="AlphaFoldDB" id="A0A2K1KCG5"/>
<reference evidence="2 4" key="2">
    <citation type="journal article" date="2018" name="Plant J.">
        <title>The Physcomitrella patens chromosome-scale assembly reveals moss genome structure and evolution.</title>
        <authorList>
            <person name="Lang D."/>
            <person name="Ullrich K.K."/>
            <person name="Murat F."/>
            <person name="Fuchs J."/>
            <person name="Jenkins J."/>
            <person name="Haas F.B."/>
            <person name="Piednoel M."/>
            <person name="Gundlach H."/>
            <person name="Van Bel M."/>
            <person name="Meyberg R."/>
            <person name="Vives C."/>
            <person name="Morata J."/>
            <person name="Symeonidi A."/>
            <person name="Hiss M."/>
            <person name="Muchero W."/>
            <person name="Kamisugi Y."/>
            <person name="Saleh O."/>
            <person name="Blanc G."/>
            <person name="Decker E.L."/>
            <person name="van Gessel N."/>
            <person name="Grimwood J."/>
            <person name="Hayes R.D."/>
            <person name="Graham S.W."/>
            <person name="Gunter L.E."/>
            <person name="McDaniel S.F."/>
            <person name="Hoernstein S.N.W."/>
            <person name="Larsson A."/>
            <person name="Li F.W."/>
            <person name="Perroud P.F."/>
            <person name="Phillips J."/>
            <person name="Ranjan P."/>
            <person name="Rokshar D.S."/>
            <person name="Rothfels C.J."/>
            <person name="Schneider L."/>
            <person name="Shu S."/>
            <person name="Stevenson D.W."/>
            <person name="Thummler F."/>
            <person name="Tillich M."/>
            <person name="Villarreal Aguilar J.C."/>
            <person name="Widiez T."/>
            <person name="Wong G.K."/>
            <person name="Wymore A."/>
            <person name="Zhang Y."/>
            <person name="Zimmer A.D."/>
            <person name="Quatrano R.S."/>
            <person name="Mayer K.F.X."/>
            <person name="Goodstein D."/>
            <person name="Casacuberta J.M."/>
            <person name="Vandepoele K."/>
            <person name="Reski R."/>
            <person name="Cuming A.C."/>
            <person name="Tuskan G.A."/>
            <person name="Maumus F."/>
            <person name="Salse J."/>
            <person name="Schmutz J."/>
            <person name="Rensing S.A."/>
        </authorList>
    </citation>
    <scope>NUCLEOTIDE SEQUENCE [LARGE SCALE GENOMIC DNA]</scope>
    <source>
        <strain evidence="3 4">cv. Gransden 2004</strain>
    </source>
</reference>
<evidence type="ECO:0000259" key="1">
    <source>
        <dbReference type="PROSITE" id="PS50011"/>
    </source>
</evidence>
<evidence type="ECO:0000313" key="4">
    <source>
        <dbReference type="Proteomes" id="UP000006727"/>
    </source>
</evidence>
<dbReference type="GO" id="GO:0005524">
    <property type="term" value="F:ATP binding"/>
    <property type="evidence" value="ECO:0007669"/>
    <property type="project" value="InterPro"/>
</dbReference>
<evidence type="ECO:0000313" key="3">
    <source>
        <dbReference type="EnsemblPlants" id="PAC:32924456.CDS.1"/>
    </source>
</evidence>
<dbReference type="EnsemblPlants" id="Pp3c7_21090V3.1">
    <property type="protein sequence ID" value="PAC:32924456.CDS.1"/>
    <property type="gene ID" value="Pp3c7_21090"/>
</dbReference>
<organism evidence="2">
    <name type="scientific">Physcomitrium patens</name>
    <name type="common">Spreading-leaved earth moss</name>
    <name type="synonym">Physcomitrella patens</name>
    <dbReference type="NCBI Taxonomy" id="3218"/>
    <lineage>
        <taxon>Eukaryota</taxon>
        <taxon>Viridiplantae</taxon>
        <taxon>Streptophyta</taxon>
        <taxon>Embryophyta</taxon>
        <taxon>Bryophyta</taxon>
        <taxon>Bryophytina</taxon>
        <taxon>Bryopsida</taxon>
        <taxon>Funariidae</taxon>
        <taxon>Funariales</taxon>
        <taxon>Funariaceae</taxon>
        <taxon>Physcomitrium</taxon>
    </lineage>
</organism>
<accession>A0A2K1KCG5</accession>
<dbReference type="InParanoid" id="A0A2K1KCG5"/>
<dbReference type="SUPFAM" id="SSF56112">
    <property type="entry name" value="Protein kinase-like (PK-like)"/>
    <property type="match status" value="1"/>
</dbReference>
<keyword evidence="4" id="KW-1185">Reference proteome</keyword>
<sequence>MDMHLYQEKKTRCKVFICNLLIKRMEDLLKIKYMLNRKQCTSLYMQLIQVMKVFDKILTYDDNIGKIWLIFFELHVVISKSFLLLENCGDEKWREATIFQMKKKESFREILLDLVICCNAAIDTMTMPYSKEVEGITRIMCNVDIFDEVEGDNASLYERLIDGSLDTCFEECRLAKYLFQRRKDLGRVEGGELDALELSNNIKSLKIGEQIGKGANGDVYESKWFRMLSATKVIVGTFEDHVPIEVGILASLSHPNLVRYFFDEK</sequence>
<dbReference type="GO" id="GO:0004672">
    <property type="term" value="F:protein kinase activity"/>
    <property type="evidence" value="ECO:0007669"/>
    <property type="project" value="InterPro"/>
</dbReference>